<name>A0A5B8LNP6_9HYPH</name>
<reference evidence="1 2" key="1">
    <citation type="submission" date="2019-07" db="EMBL/GenBank/DDBJ databases">
        <title>Full genome sequence of Devosia sp. Gsoil 520.</title>
        <authorList>
            <person name="Im W.-T."/>
        </authorList>
    </citation>
    <scope>NUCLEOTIDE SEQUENCE [LARGE SCALE GENOMIC DNA]</scope>
    <source>
        <strain evidence="1 2">Gsoil 520</strain>
    </source>
</reference>
<sequence>MLANRIASEHVSELALQRSAITLLPAIRHAERDLPRPHAETIGDYIGGSNHTFAHRRHGSLLASGLSVLDFT</sequence>
<dbReference type="Proteomes" id="UP000315364">
    <property type="component" value="Chromosome"/>
</dbReference>
<evidence type="ECO:0000313" key="1">
    <source>
        <dbReference type="EMBL" id="QDZ09295.1"/>
    </source>
</evidence>
<gene>
    <name evidence="1" type="ORF">FPZ08_00070</name>
</gene>
<protein>
    <submittedName>
        <fullName evidence="1">Uncharacterized protein</fullName>
    </submittedName>
</protein>
<accession>A0A5B8LNP6</accession>
<evidence type="ECO:0000313" key="2">
    <source>
        <dbReference type="Proteomes" id="UP000315364"/>
    </source>
</evidence>
<proteinExistence type="predicted"/>
<dbReference type="EMBL" id="CP042304">
    <property type="protein sequence ID" value="QDZ09295.1"/>
    <property type="molecule type" value="Genomic_DNA"/>
</dbReference>
<dbReference type="OrthoDB" id="9805269at2"/>
<organism evidence="1 2">
    <name type="scientific">Devosia ginsengisoli</name>
    <dbReference type="NCBI Taxonomy" id="400770"/>
    <lineage>
        <taxon>Bacteria</taxon>
        <taxon>Pseudomonadati</taxon>
        <taxon>Pseudomonadota</taxon>
        <taxon>Alphaproteobacteria</taxon>
        <taxon>Hyphomicrobiales</taxon>
        <taxon>Devosiaceae</taxon>
        <taxon>Devosia</taxon>
    </lineage>
</organism>
<dbReference type="AlphaFoldDB" id="A0A5B8LNP6"/>
<dbReference type="KEGG" id="dea:FPZ08_00070"/>
<keyword evidence="2" id="KW-1185">Reference proteome</keyword>
<dbReference type="RefSeq" id="WP_146288107.1">
    <property type="nucleotide sequence ID" value="NZ_CP042304.1"/>
</dbReference>